<keyword evidence="5" id="KW-1185">Reference proteome</keyword>
<keyword evidence="3" id="KW-0732">Signal</keyword>
<evidence type="ECO:0000256" key="2">
    <source>
        <dbReference type="ARBA" id="ARBA00023157"/>
    </source>
</evidence>
<evidence type="ECO:0000259" key="4">
    <source>
        <dbReference type="SMART" id="SM00043"/>
    </source>
</evidence>
<dbReference type="CDD" id="cd00042">
    <property type="entry name" value="CY"/>
    <property type="match status" value="1"/>
</dbReference>
<feature type="domain" description="Cystatin" evidence="4">
    <location>
        <begin position="29"/>
        <end position="121"/>
    </location>
</feature>
<dbReference type="PANTHER" id="PTHR47010:SF2">
    <property type="entry name" value="CYSTATIN-13"/>
    <property type="match status" value="1"/>
</dbReference>
<dbReference type="PANTHER" id="PTHR47010">
    <property type="entry name" value="CYSTATIN-8-RELATED"/>
    <property type="match status" value="1"/>
</dbReference>
<dbReference type="InterPro" id="IPR046350">
    <property type="entry name" value="Cystatin_sf"/>
</dbReference>
<name>A0A6P5KCL2_PHACI</name>
<dbReference type="Proteomes" id="UP000515140">
    <property type="component" value="Unplaced"/>
</dbReference>
<dbReference type="Pfam" id="PF00031">
    <property type="entry name" value="Cystatin"/>
    <property type="match status" value="1"/>
</dbReference>
<organism evidence="5 6">
    <name type="scientific">Phascolarctos cinereus</name>
    <name type="common">Koala</name>
    <dbReference type="NCBI Taxonomy" id="38626"/>
    <lineage>
        <taxon>Eukaryota</taxon>
        <taxon>Metazoa</taxon>
        <taxon>Chordata</taxon>
        <taxon>Craniata</taxon>
        <taxon>Vertebrata</taxon>
        <taxon>Euteleostomi</taxon>
        <taxon>Mammalia</taxon>
        <taxon>Metatheria</taxon>
        <taxon>Diprotodontia</taxon>
        <taxon>Phascolarctidae</taxon>
        <taxon>Phascolarctos</taxon>
    </lineage>
</organism>
<keyword evidence="2" id="KW-1015">Disulfide bond</keyword>
<dbReference type="SUPFAM" id="SSF54403">
    <property type="entry name" value="Cystatin/monellin"/>
    <property type="match status" value="1"/>
</dbReference>
<reference evidence="6" key="1">
    <citation type="submission" date="2025-08" db="UniProtKB">
        <authorList>
            <consortium name="RefSeq"/>
        </authorList>
    </citation>
    <scope>IDENTIFICATION</scope>
    <source>
        <tissue evidence="6">Spleen</tissue>
    </source>
</reference>
<evidence type="ECO:0000313" key="6">
    <source>
        <dbReference type="RefSeq" id="XP_020842749.1"/>
    </source>
</evidence>
<feature type="chain" id="PRO_5027871945" evidence="3">
    <location>
        <begin position="22"/>
        <end position="129"/>
    </location>
</feature>
<dbReference type="RefSeq" id="XP_020842749.1">
    <property type="nucleotide sequence ID" value="XM_020987090.1"/>
</dbReference>
<sequence length="129" mass="15029">MARPWHMPLILLLIVTPLTSPIQDQSRYPSMRIYQDIPKTQSYMPQALRFAVKEYNQASEDTNIYKVVQVIQAQEKVTSSLRYHMTIKLGRTICRKSLTDHVHCPIEENSSWRKVAVTELHILLNILPI</sequence>
<evidence type="ECO:0000256" key="3">
    <source>
        <dbReference type="SAM" id="SignalP"/>
    </source>
</evidence>
<accession>A0A6P5KCL2</accession>
<dbReference type="SMART" id="SM00043">
    <property type="entry name" value="CY"/>
    <property type="match status" value="1"/>
</dbReference>
<evidence type="ECO:0000313" key="5">
    <source>
        <dbReference type="Proteomes" id="UP000515140"/>
    </source>
</evidence>
<proteinExistence type="inferred from homology"/>
<evidence type="ECO:0000256" key="1">
    <source>
        <dbReference type="ARBA" id="ARBA00009403"/>
    </source>
</evidence>
<gene>
    <name evidence="6" type="primary">LOC110208883</name>
</gene>
<dbReference type="GeneID" id="110208883"/>
<feature type="signal peptide" evidence="3">
    <location>
        <begin position="1"/>
        <end position="21"/>
    </location>
</feature>
<protein>
    <submittedName>
        <fullName evidence="6">Cystatin-13-like isoform X2</fullName>
    </submittedName>
</protein>
<comment type="similarity">
    <text evidence="1">Belongs to the cystatin family.</text>
</comment>
<dbReference type="Gene3D" id="3.10.450.10">
    <property type="match status" value="1"/>
</dbReference>
<dbReference type="InterPro" id="IPR052691">
    <property type="entry name" value="Sperm_Mat_Cystatin"/>
</dbReference>
<dbReference type="InterPro" id="IPR000010">
    <property type="entry name" value="Cystatin_dom"/>
</dbReference>
<dbReference type="AlphaFoldDB" id="A0A6P5KCL2"/>
<dbReference type="GO" id="GO:0004869">
    <property type="term" value="F:cysteine-type endopeptidase inhibitor activity"/>
    <property type="evidence" value="ECO:0007669"/>
    <property type="project" value="InterPro"/>
</dbReference>
<dbReference type="FunFam" id="3.10.450.10:FF:000004">
    <property type="entry name" value="Cystatin C"/>
    <property type="match status" value="1"/>
</dbReference>